<dbReference type="Proteomes" id="UP000186657">
    <property type="component" value="Unassembled WGS sequence"/>
</dbReference>
<evidence type="ECO:0008006" key="4">
    <source>
        <dbReference type="Google" id="ProtNLM"/>
    </source>
</evidence>
<feature type="chain" id="PRO_5013002019" description="ThuA-like domain-containing protein" evidence="1">
    <location>
        <begin position="26"/>
        <end position="373"/>
    </location>
</feature>
<evidence type="ECO:0000256" key="1">
    <source>
        <dbReference type="SAM" id="SignalP"/>
    </source>
</evidence>
<keyword evidence="1" id="KW-0732">Signal</keyword>
<organism evidence="2 3">
    <name type="scientific">Moorena bouillonii PNG</name>
    <dbReference type="NCBI Taxonomy" id="568701"/>
    <lineage>
        <taxon>Bacteria</taxon>
        <taxon>Bacillati</taxon>
        <taxon>Cyanobacteriota</taxon>
        <taxon>Cyanophyceae</taxon>
        <taxon>Coleofasciculales</taxon>
        <taxon>Coleofasciculaceae</taxon>
        <taxon>Moorena</taxon>
    </lineage>
</organism>
<evidence type="ECO:0000313" key="2">
    <source>
        <dbReference type="EMBL" id="OLT60904.1"/>
    </source>
</evidence>
<dbReference type="RefSeq" id="WP_075901566.1">
    <property type="nucleotide sequence ID" value="NZ_MKZS01000001.1"/>
</dbReference>
<dbReference type="Gene3D" id="3.40.50.880">
    <property type="match status" value="1"/>
</dbReference>
<dbReference type="SUPFAM" id="SSF52317">
    <property type="entry name" value="Class I glutamine amidotransferase-like"/>
    <property type="match status" value="1"/>
</dbReference>
<proteinExistence type="predicted"/>
<comment type="caution">
    <text evidence="2">The sequence shown here is derived from an EMBL/GenBank/DDBJ whole genome shotgun (WGS) entry which is preliminary data.</text>
</comment>
<dbReference type="EMBL" id="MKZS01000001">
    <property type="protein sequence ID" value="OLT60904.1"/>
    <property type="molecule type" value="Genomic_DNA"/>
</dbReference>
<accession>A0A1U7N4R2</accession>
<dbReference type="PROSITE" id="PS51257">
    <property type="entry name" value="PROKAR_LIPOPROTEIN"/>
    <property type="match status" value="1"/>
</dbReference>
<dbReference type="InterPro" id="IPR029062">
    <property type="entry name" value="Class_I_gatase-like"/>
</dbReference>
<keyword evidence="3" id="KW-1185">Reference proteome</keyword>
<evidence type="ECO:0000313" key="3">
    <source>
        <dbReference type="Proteomes" id="UP000186657"/>
    </source>
</evidence>
<name>A0A1U7N4R2_9CYAN</name>
<sequence>MKTTTYLMSLVLLLLFSCKSSPETAKEETPSGPPQWLSISANEEMAKNKHIVLITGDEEYRSEEALPMLANILAKQHGFNCTVLFAQDPEHPGIVDPNYLHNIPGLESLESADLAFIFTRFRELPDEQMNHIQSYLMQGKPVIGIRTATHAFHVKDTTSKWLHYGNFYEGEIEEWTGGFGRLVLGEKWISHHGHHKHQSTRGVLTEASHPILSGIAEGEIWGSTDVYGIRLPMPGDSKPLVLGQVVNRAGEYDESDIFFGMKDSDTEAATEKKMRDESVINPNDPMMPIAWTKSYTLPGGSTGQSFASTIGSSSDMLNEAVRRMYINAAYHLMGLEVPGKANVEIVGEYKPTQYSFQTDEYWDERNIQIADYQ</sequence>
<dbReference type="AlphaFoldDB" id="A0A1U7N4R2"/>
<protein>
    <recommendedName>
        <fullName evidence="4">ThuA-like domain-containing protein</fullName>
    </recommendedName>
</protein>
<reference evidence="2 3" key="1">
    <citation type="submission" date="2016-10" db="EMBL/GenBank/DDBJ databases">
        <title>Comparative genomics uncovers the prolific and rare metabolic potential of the cyanobacterial genus Moorea.</title>
        <authorList>
            <person name="Leao T."/>
            <person name="Castelao G."/>
            <person name="Korobeynikov A."/>
            <person name="Monroe E.A."/>
            <person name="Podell S."/>
            <person name="Glukhov E."/>
            <person name="Allen E."/>
            <person name="Gerwick W.H."/>
            <person name="Gerwick L."/>
        </authorList>
    </citation>
    <scope>NUCLEOTIDE SEQUENCE [LARGE SCALE GENOMIC DNA]</scope>
    <source>
        <strain evidence="2 3">PNG5-198</strain>
    </source>
</reference>
<gene>
    <name evidence="2" type="ORF">BJP37_19685</name>
</gene>
<feature type="signal peptide" evidence="1">
    <location>
        <begin position="1"/>
        <end position="25"/>
    </location>
</feature>